<evidence type="ECO:0000256" key="2">
    <source>
        <dbReference type="ARBA" id="ARBA00023012"/>
    </source>
</evidence>
<sequence length="247" mass="28408">MRLKCIVIDDENHAVNAIKSYIDTLKNLDLIKIYTDPLQALTEIGTGPDVDIIFMDVDMPMISGIELSKAVKHKTSKLVFTTSHSKYAYEAFEINASAYLLKPYTFARFAETINRLFPQIVHTTTSIDIQKEENHFFIRNKNDNNNLIKVRYNTIVAVESLQNYVRIYTLDETIVSYIGLSEIKDVLKEHPNFVQVHRSFIISKNHIEKVDGNSLKMSNQLIVNLGNNYRDEVLTYIKDKTIKTGRS</sequence>
<feature type="domain" description="HTH LytTR-type" evidence="7">
    <location>
        <begin position="142"/>
        <end position="211"/>
    </location>
</feature>
<evidence type="ECO:0000313" key="9">
    <source>
        <dbReference type="Proteomes" id="UP001501081"/>
    </source>
</evidence>
<dbReference type="PANTHER" id="PTHR37299">
    <property type="entry name" value="TRANSCRIPTIONAL REGULATOR-RELATED"/>
    <property type="match status" value="1"/>
</dbReference>
<gene>
    <name evidence="8" type="ORF">GCM10022246_13140</name>
</gene>
<dbReference type="Pfam" id="PF04397">
    <property type="entry name" value="LytTR"/>
    <property type="match status" value="1"/>
</dbReference>
<keyword evidence="1" id="KW-0963">Cytoplasm</keyword>
<dbReference type="PROSITE" id="PS50110">
    <property type="entry name" value="RESPONSE_REGULATORY"/>
    <property type="match status" value="1"/>
</dbReference>
<dbReference type="InterPro" id="IPR007492">
    <property type="entry name" value="LytTR_DNA-bd_dom"/>
</dbReference>
<feature type="domain" description="Response regulatory" evidence="6">
    <location>
        <begin position="4"/>
        <end position="117"/>
    </location>
</feature>
<evidence type="ECO:0000313" key="8">
    <source>
        <dbReference type="EMBL" id="GAA3961280.1"/>
    </source>
</evidence>
<evidence type="ECO:0000256" key="5">
    <source>
        <dbReference type="PROSITE-ProRule" id="PRU00169"/>
    </source>
</evidence>
<keyword evidence="8" id="KW-0238">DNA-binding</keyword>
<dbReference type="InterPro" id="IPR001789">
    <property type="entry name" value="Sig_transdc_resp-reg_receiver"/>
</dbReference>
<evidence type="ECO:0000256" key="4">
    <source>
        <dbReference type="ARBA" id="ARBA00037164"/>
    </source>
</evidence>
<reference evidence="9" key="1">
    <citation type="journal article" date="2019" name="Int. J. Syst. Evol. Microbiol.">
        <title>The Global Catalogue of Microorganisms (GCM) 10K type strain sequencing project: providing services to taxonomists for standard genome sequencing and annotation.</title>
        <authorList>
            <consortium name="The Broad Institute Genomics Platform"/>
            <consortium name="The Broad Institute Genome Sequencing Center for Infectious Disease"/>
            <person name="Wu L."/>
            <person name="Ma J."/>
        </authorList>
    </citation>
    <scope>NUCLEOTIDE SEQUENCE [LARGE SCALE GENOMIC DNA]</scope>
    <source>
        <strain evidence="9">JCM 17338</strain>
    </source>
</reference>
<evidence type="ECO:0000256" key="1">
    <source>
        <dbReference type="ARBA" id="ARBA00022490"/>
    </source>
</evidence>
<dbReference type="Pfam" id="PF00072">
    <property type="entry name" value="Response_reg"/>
    <property type="match status" value="1"/>
</dbReference>
<name>A0ABP7P905_9SPHI</name>
<dbReference type="SUPFAM" id="SSF52172">
    <property type="entry name" value="CheY-like"/>
    <property type="match status" value="1"/>
</dbReference>
<dbReference type="Proteomes" id="UP001501081">
    <property type="component" value="Unassembled WGS sequence"/>
</dbReference>
<dbReference type="Gene3D" id="3.40.50.2300">
    <property type="match status" value="1"/>
</dbReference>
<proteinExistence type="predicted"/>
<dbReference type="RefSeq" id="WP_316760562.1">
    <property type="nucleotide sequence ID" value="NZ_BAABAK010000005.1"/>
</dbReference>
<dbReference type="GO" id="GO:0003677">
    <property type="term" value="F:DNA binding"/>
    <property type="evidence" value="ECO:0007669"/>
    <property type="project" value="UniProtKB-KW"/>
</dbReference>
<dbReference type="InterPro" id="IPR011006">
    <property type="entry name" value="CheY-like_superfamily"/>
</dbReference>
<dbReference type="PROSITE" id="PS50930">
    <property type="entry name" value="HTH_LYTTR"/>
    <property type="match status" value="1"/>
</dbReference>
<evidence type="ECO:0000256" key="3">
    <source>
        <dbReference type="ARBA" id="ARBA00023159"/>
    </source>
</evidence>
<organism evidence="8 9">
    <name type="scientific">Pedobacter ginsengiterrae</name>
    <dbReference type="NCBI Taxonomy" id="871696"/>
    <lineage>
        <taxon>Bacteria</taxon>
        <taxon>Pseudomonadati</taxon>
        <taxon>Bacteroidota</taxon>
        <taxon>Sphingobacteriia</taxon>
        <taxon>Sphingobacteriales</taxon>
        <taxon>Sphingobacteriaceae</taxon>
        <taxon>Pedobacter</taxon>
    </lineage>
</organism>
<keyword evidence="9" id="KW-1185">Reference proteome</keyword>
<keyword evidence="2" id="KW-0902">Two-component regulatory system</keyword>
<comment type="function">
    <text evidence="4">Required for high-level post-exponential phase expression of a series of secreted proteins.</text>
</comment>
<evidence type="ECO:0000259" key="7">
    <source>
        <dbReference type="PROSITE" id="PS50930"/>
    </source>
</evidence>
<protein>
    <submittedName>
        <fullName evidence="8">LytTR family DNA-binding domain-containing protein</fullName>
    </submittedName>
</protein>
<dbReference type="Gene3D" id="2.40.50.1020">
    <property type="entry name" value="LytTr DNA-binding domain"/>
    <property type="match status" value="1"/>
</dbReference>
<feature type="modified residue" description="4-aspartylphosphate" evidence="5">
    <location>
        <position position="56"/>
    </location>
</feature>
<dbReference type="PANTHER" id="PTHR37299:SF3">
    <property type="entry name" value="STAGE 0 SPORULATION PROTEIN A HOMOLOG"/>
    <property type="match status" value="1"/>
</dbReference>
<dbReference type="SMART" id="SM00448">
    <property type="entry name" value="REC"/>
    <property type="match status" value="1"/>
</dbReference>
<evidence type="ECO:0000259" key="6">
    <source>
        <dbReference type="PROSITE" id="PS50110"/>
    </source>
</evidence>
<dbReference type="SMART" id="SM00850">
    <property type="entry name" value="LytTR"/>
    <property type="match status" value="1"/>
</dbReference>
<keyword evidence="5" id="KW-0597">Phosphoprotein</keyword>
<comment type="caution">
    <text evidence="8">The sequence shown here is derived from an EMBL/GenBank/DDBJ whole genome shotgun (WGS) entry which is preliminary data.</text>
</comment>
<keyword evidence="3" id="KW-0010">Activator</keyword>
<dbReference type="EMBL" id="BAABAK010000005">
    <property type="protein sequence ID" value="GAA3961280.1"/>
    <property type="molecule type" value="Genomic_DNA"/>
</dbReference>
<accession>A0ABP7P905</accession>
<dbReference type="InterPro" id="IPR046947">
    <property type="entry name" value="LytR-like"/>
</dbReference>